<feature type="transmembrane region" description="Helical" evidence="1">
    <location>
        <begin position="361"/>
        <end position="380"/>
    </location>
</feature>
<feature type="transmembrane region" description="Helical" evidence="1">
    <location>
        <begin position="401"/>
        <end position="421"/>
    </location>
</feature>
<feature type="transmembrane region" description="Helical" evidence="1">
    <location>
        <begin position="549"/>
        <end position="570"/>
    </location>
</feature>
<evidence type="ECO:0000256" key="1">
    <source>
        <dbReference type="SAM" id="Phobius"/>
    </source>
</evidence>
<dbReference type="EMBL" id="JBIMZQ010000030">
    <property type="protein sequence ID" value="KAL3662820.1"/>
    <property type="molecule type" value="Genomic_DNA"/>
</dbReference>
<keyword evidence="1" id="KW-0812">Transmembrane</keyword>
<keyword evidence="1" id="KW-0472">Membrane</keyword>
<evidence type="ECO:0008006" key="4">
    <source>
        <dbReference type="Google" id="ProtNLM"/>
    </source>
</evidence>
<dbReference type="Proteomes" id="UP001632037">
    <property type="component" value="Unassembled WGS sequence"/>
</dbReference>
<name>A0ABD3F7H0_9STRA</name>
<evidence type="ECO:0000313" key="3">
    <source>
        <dbReference type="Proteomes" id="UP001632037"/>
    </source>
</evidence>
<accession>A0ABD3F7H0</accession>
<sequence>MGAIEPTLEWHKSLLQPDINHCVILSKLRCIVTLVSLVLLMTDIPRTGLGVRNLYTFYPVPLMPSTAVRFGPFNYPVLQISRQNESNEAPSEFVGLKGKQSIATARVWSYQYDTTSVGLRGAVELLNVTEFPSFLLYKPQAGERTNVTSLLDLGTVFTMLDAFISASQRCLVRPEKNWPTMLRYATKHNWVDRLHHYVVSFASKNSAWRLHSLHSPRISLEPLSLSICSNGVKRSPPRPRFCNHPGIWKCSNPLDASLPPVRLWDHMDLRLQSLQRQYPDLKLEVALVSSQRLSSTSGAMRSTFYNYEALEIVVLTRGRRCTGSSCTTVFVDDYRYERDIVQTNLVDWYGIISTLRGAAQAYVWIRVLLLGYGAYMYAAAEQTQSSSRWRLAVSMVFKIPFQVVVYSSLLPVCAYVGALLLDSSFTDIFLDSYWASVGGAVNFQWLPFIQTTSVQMRGVWSLALFATVVLFAMRLRHQDGIPGVRGLLISFTSSLTVFGPYKSVFYRDMNIVKVFRIPGEGPTMDIVQSSNPGDCFNSSSYFYGGTSKTVRLCLVAVALVTITVKCLGFFTPRASWTYRATRGIICRQSPAPCGIERLWRTTSPVIHFQAPTHRQIPTLSSSMSSSAARVAPSPLPNVRGLSGSEFTVGPSSSGWHPWRLWSRKTSSVERKQPETGAFTSRTVESHSVLTLVNIAMMTDPWNFFWLRVVGIQLYLYRIRVHNDRSLTPYAVILPYAEDELEDRTGLSCEVFELLDSASSRDVSMCVLLQSG</sequence>
<dbReference type="AlphaFoldDB" id="A0ABD3F7H0"/>
<protein>
    <recommendedName>
        <fullName evidence="4">Transmembrane protein</fullName>
    </recommendedName>
</protein>
<organism evidence="2 3">
    <name type="scientific">Phytophthora oleae</name>
    <dbReference type="NCBI Taxonomy" id="2107226"/>
    <lineage>
        <taxon>Eukaryota</taxon>
        <taxon>Sar</taxon>
        <taxon>Stramenopiles</taxon>
        <taxon>Oomycota</taxon>
        <taxon>Peronosporomycetes</taxon>
        <taxon>Peronosporales</taxon>
        <taxon>Peronosporaceae</taxon>
        <taxon>Phytophthora</taxon>
    </lineage>
</organism>
<keyword evidence="1" id="KW-1133">Transmembrane helix</keyword>
<evidence type="ECO:0000313" key="2">
    <source>
        <dbReference type="EMBL" id="KAL3662820.1"/>
    </source>
</evidence>
<keyword evidence="3" id="KW-1185">Reference proteome</keyword>
<feature type="transmembrane region" description="Helical" evidence="1">
    <location>
        <begin position="454"/>
        <end position="472"/>
    </location>
</feature>
<proteinExistence type="predicted"/>
<gene>
    <name evidence="2" type="ORF">V7S43_012221</name>
</gene>
<comment type="caution">
    <text evidence="2">The sequence shown here is derived from an EMBL/GenBank/DDBJ whole genome shotgun (WGS) entry which is preliminary data.</text>
</comment>
<reference evidence="2 3" key="1">
    <citation type="submission" date="2024-09" db="EMBL/GenBank/DDBJ databases">
        <title>Genome sequencing and assembly of Phytophthora oleae, isolate VK10A, causative agent of rot of olive drupes.</title>
        <authorList>
            <person name="Conti Taguali S."/>
            <person name="Riolo M."/>
            <person name="La Spada F."/>
            <person name="Cacciola S.O."/>
            <person name="Dionisio G."/>
        </authorList>
    </citation>
    <scope>NUCLEOTIDE SEQUENCE [LARGE SCALE GENOMIC DNA]</scope>
    <source>
        <strain evidence="2 3">VK10A</strain>
    </source>
</reference>